<proteinExistence type="predicted"/>
<evidence type="ECO:0000313" key="2">
    <source>
        <dbReference type="Proteomes" id="UP000828048"/>
    </source>
</evidence>
<name>A0ACB7ZJN8_9ERIC</name>
<dbReference type="EMBL" id="CM037159">
    <property type="protein sequence ID" value="KAH7866058.1"/>
    <property type="molecule type" value="Genomic_DNA"/>
</dbReference>
<evidence type="ECO:0000313" key="1">
    <source>
        <dbReference type="EMBL" id="KAH7866058.1"/>
    </source>
</evidence>
<protein>
    <submittedName>
        <fullName evidence="1">Uncharacterized protein</fullName>
    </submittedName>
</protein>
<dbReference type="Proteomes" id="UP000828048">
    <property type="component" value="Chromosome 9"/>
</dbReference>
<sequence length="121" mass="14002">MESSATRISLNTSVIVLFSEMSHRLITITRIYYIDTLTVLTVFDRFLSPDLAFESERWRRFCFTGRFMSRSTRLISFMAEEGITSSKSLCKTLRRLLVLAKGLPKSMQLLIWKRLGLDGPE</sequence>
<reference evidence="1 2" key="1">
    <citation type="journal article" date="2021" name="Hortic Res">
        <title>High-quality reference genome and annotation aids understanding of berry development for evergreen blueberry (Vaccinium darrowii).</title>
        <authorList>
            <person name="Yu J."/>
            <person name="Hulse-Kemp A.M."/>
            <person name="Babiker E."/>
            <person name="Staton M."/>
        </authorList>
    </citation>
    <scope>NUCLEOTIDE SEQUENCE [LARGE SCALE GENOMIC DNA]</scope>
    <source>
        <strain evidence="2">cv. NJ 8807/NJ 8810</strain>
        <tissue evidence="1">Young leaf</tissue>
    </source>
</reference>
<organism evidence="1 2">
    <name type="scientific">Vaccinium darrowii</name>
    <dbReference type="NCBI Taxonomy" id="229202"/>
    <lineage>
        <taxon>Eukaryota</taxon>
        <taxon>Viridiplantae</taxon>
        <taxon>Streptophyta</taxon>
        <taxon>Embryophyta</taxon>
        <taxon>Tracheophyta</taxon>
        <taxon>Spermatophyta</taxon>
        <taxon>Magnoliopsida</taxon>
        <taxon>eudicotyledons</taxon>
        <taxon>Gunneridae</taxon>
        <taxon>Pentapetalae</taxon>
        <taxon>asterids</taxon>
        <taxon>Ericales</taxon>
        <taxon>Ericaceae</taxon>
        <taxon>Vaccinioideae</taxon>
        <taxon>Vaccinieae</taxon>
        <taxon>Vaccinium</taxon>
    </lineage>
</organism>
<gene>
    <name evidence="1" type="ORF">Vadar_014985</name>
</gene>
<keyword evidence="2" id="KW-1185">Reference proteome</keyword>
<comment type="caution">
    <text evidence="1">The sequence shown here is derived from an EMBL/GenBank/DDBJ whole genome shotgun (WGS) entry which is preliminary data.</text>
</comment>
<accession>A0ACB7ZJN8</accession>